<sequence>MRSAEGQVLTSAHLIYMGSQIAEGMAYLSDRKHRPQRSGCYGIRSSPCLLYRCLSGGAKPRDSRRPFTRPDGQSRRLDRSVNDRKTSGYIDQTPRLPAGSYPCQQHQTEQPAPPRDQRWPTCLVLLRRVLRNSRGHGAAKTSQTSRPAPGTEVAKHRRLRSKVLHPPQRTLRDSNPPETAKNNFTDNDDRKITWHHEDQQRSSDALTDQPPPLLSQTVACRLQLNVGSASVLHPRLH</sequence>
<organism evidence="2 3">
    <name type="scientific">Lates japonicus</name>
    <name type="common">Japanese lates</name>
    <dbReference type="NCBI Taxonomy" id="270547"/>
    <lineage>
        <taxon>Eukaryota</taxon>
        <taxon>Metazoa</taxon>
        <taxon>Chordata</taxon>
        <taxon>Craniata</taxon>
        <taxon>Vertebrata</taxon>
        <taxon>Euteleostomi</taxon>
        <taxon>Actinopterygii</taxon>
        <taxon>Neopterygii</taxon>
        <taxon>Teleostei</taxon>
        <taxon>Neoteleostei</taxon>
        <taxon>Acanthomorphata</taxon>
        <taxon>Carangaria</taxon>
        <taxon>Carangaria incertae sedis</taxon>
        <taxon>Centropomidae</taxon>
        <taxon>Lates</taxon>
    </lineage>
</organism>
<reference evidence="2" key="1">
    <citation type="submission" date="2022-08" db="EMBL/GenBank/DDBJ databases">
        <title>Genome sequencing of akame (Lates japonicus).</title>
        <authorList>
            <person name="Hashiguchi Y."/>
            <person name="Takahashi H."/>
        </authorList>
    </citation>
    <scope>NUCLEOTIDE SEQUENCE</scope>
    <source>
        <strain evidence="2">Kochi</strain>
    </source>
</reference>
<dbReference type="EMBL" id="BRZM01003282">
    <property type="protein sequence ID" value="GLD47010.1"/>
    <property type="molecule type" value="Genomic_DNA"/>
</dbReference>
<feature type="compositionally biased region" description="Polar residues" evidence="1">
    <location>
        <begin position="176"/>
        <end position="185"/>
    </location>
</feature>
<feature type="compositionally biased region" description="Basic and acidic residues" evidence="1">
    <location>
        <begin position="187"/>
        <end position="201"/>
    </location>
</feature>
<feature type="region of interest" description="Disordered" evidence="1">
    <location>
        <begin position="133"/>
        <end position="212"/>
    </location>
</feature>
<evidence type="ECO:0000256" key="1">
    <source>
        <dbReference type="SAM" id="MobiDB-lite"/>
    </source>
</evidence>
<feature type="compositionally biased region" description="Basic and acidic residues" evidence="1">
    <location>
        <begin position="72"/>
        <end position="86"/>
    </location>
</feature>
<dbReference type="Proteomes" id="UP001279410">
    <property type="component" value="Unassembled WGS sequence"/>
</dbReference>
<evidence type="ECO:0000313" key="3">
    <source>
        <dbReference type="Proteomes" id="UP001279410"/>
    </source>
</evidence>
<evidence type="ECO:0000313" key="2">
    <source>
        <dbReference type="EMBL" id="GLD47010.1"/>
    </source>
</evidence>
<comment type="caution">
    <text evidence="2">The sequence shown here is derived from an EMBL/GenBank/DDBJ whole genome shotgun (WGS) entry which is preliminary data.</text>
</comment>
<keyword evidence="2" id="KW-0808">Transferase</keyword>
<dbReference type="GO" id="GO:0016301">
    <property type="term" value="F:kinase activity"/>
    <property type="evidence" value="ECO:0007669"/>
    <property type="project" value="UniProtKB-KW"/>
</dbReference>
<keyword evidence="3" id="KW-1185">Reference proteome</keyword>
<gene>
    <name evidence="2" type="ORF">AKAME5_002710000</name>
</gene>
<keyword evidence="2" id="KW-0418">Kinase</keyword>
<name>A0AAD3QXB2_LATJO</name>
<feature type="region of interest" description="Disordered" evidence="1">
    <location>
        <begin position="58"/>
        <end position="118"/>
    </location>
</feature>
<protein>
    <submittedName>
        <fullName evidence="2">Tyrosine-protein kinase SRK3-like protein</fullName>
    </submittedName>
</protein>
<proteinExistence type="predicted"/>
<dbReference type="AlphaFoldDB" id="A0AAD3QXB2"/>
<accession>A0AAD3QXB2</accession>